<evidence type="ECO:0000256" key="1">
    <source>
        <dbReference type="ARBA" id="ARBA00001946"/>
    </source>
</evidence>
<gene>
    <name evidence="13" type="ORF">FILTAD_02623</name>
</gene>
<dbReference type="EC" id="2.5.1.10" evidence="3"/>
<evidence type="ECO:0000313" key="14">
    <source>
        <dbReference type="Proteomes" id="UP000270468"/>
    </source>
</evidence>
<proteinExistence type="inferred from homology"/>
<dbReference type="SFLD" id="SFLDS00005">
    <property type="entry name" value="Isoprenoid_Synthase_Type_I"/>
    <property type="match status" value="1"/>
</dbReference>
<evidence type="ECO:0000313" key="13">
    <source>
        <dbReference type="EMBL" id="VDC32393.1"/>
    </source>
</evidence>
<keyword evidence="8" id="KW-0414">Isoprene biosynthesis</keyword>
<evidence type="ECO:0000256" key="10">
    <source>
        <dbReference type="ARBA" id="ARBA00032873"/>
    </source>
</evidence>
<comment type="cofactor">
    <cofactor evidence="1">
        <name>Mg(2+)</name>
        <dbReference type="ChEBI" id="CHEBI:18420"/>
    </cofactor>
</comment>
<dbReference type="PROSITE" id="PS00444">
    <property type="entry name" value="POLYPRENYL_SYNTHASE_2"/>
    <property type="match status" value="1"/>
</dbReference>
<reference evidence="13 14" key="1">
    <citation type="submission" date="2018-11" db="EMBL/GenBank/DDBJ databases">
        <authorList>
            <person name="Criscuolo A."/>
        </authorList>
    </citation>
    <scope>NUCLEOTIDE SEQUENCE [LARGE SCALE GENOMIC DNA]</scope>
    <source>
        <strain evidence="13">ATB-66</strain>
    </source>
</reference>
<dbReference type="AlphaFoldDB" id="A0A3P5XCH0"/>
<keyword evidence="5 12" id="KW-0808">Transferase</keyword>
<comment type="similarity">
    <text evidence="2 12">Belongs to the FPP/GGPP synthase family.</text>
</comment>
<evidence type="ECO:0000256" key="9">
    <source>
        <dbReference type="ARBA" id="ARBA00032380"/>
    </source>
</evidence>
<evidence type="ECO:0000256" key="8">
    <source>
        <dbReference type="ARBA" id="ARBA00023229"/>
    </source>
</evidence>
<protein>
    <recommendedName>
        <fullName evidence="4">Farnesyl diphosphate synthase</fullName>
        <ecNumber evidence="3">2.5.1.10</ecNumber>
    </recommendedName>
    <alternativeName>
        <fullName evidence="10">(2E,6E)-farnesyl diphosphate synthase</fullName>
    </alternativeName>
    <alternativeName>
        <fullName evidence="9">Geranyltranstransferase</fullName>
    </alternativeName>
</protein>
<dbReference type="GO" id="GO:0004337">
    <property type="term" value="F:(2E,6E)-farnesyl diphosphate synthase activity"/>
    <property type="evidence" value="ECO:0007669"/>
    <property type="project" value="UniProtKB-EC"/>
</dbReference>
<name>A0A3P5XCH0_9BACL</name>
<accession>A0A3P5XCH0</accession>
<evidence type="ECO:0000256" key="2">
    <source>
        <dbReference type="ARBA" id="ARBA00006706"/>
    </source>
</evidence>
<evidence type="ECO:0000256" key="6">
    <source>
        <dbReference type="ARBA" id="ARBA00022723"/>
    </source>
</evidence>
<dbReference type="SFLD" id="SFLDG01017">
    <property type="entry name" value="Polyprenyl_Transferase_Like"/>
    <property type="match status" value="1"/>
</dbReference>
<evidence type="ECO:0000256" key="3">
    <source>
        <dbReference type="ARBA" id="ARBA00012439"/>
    </source>
</evidence>
<sequence>MLSTQQKAQTQMDDSLQKFIRKHTPAIEERLNTLLETETSSLTLRDAMAYSVNAGGKRIRPLLVLATLHDLDVSSEDAITVACAVELIHTYSLIHDDLPSMDDDDFRRGKPTNHTIYGEAVAILAGDALQTLAFGCLTKLSSTPAEVVLQIIHLLAEASGLRGMVGGQVLDLEGETKQLSLLELETVHINKTGALLSFCIEAGALIAGADAVKTDKLKTFAHNIGLAFQIRDDILDVTSTTEELGKTVGSDETSDKSTYPSLLGLADAEKRLKSHQQLAKSALSILEKEESLLGLFADYIVERKS</sequence>
<dbReference type="InterPro" id="IPR033749">
    <property type="entry name" value="Polyprenyl_synt_CS"/>
</dbReference>
<dbReference type="Pfam" id="PF00348">
    <property type="entry name" value="polyprenyl_synt"/>
    <property type="match status" value="1"/>
</dbReference>
<dbReference type="FunFam" id="1.10.600.10:FF:000001">
    <property type="entry name" value="Geranylgeranyl diphosphate synthase"/>
    <property type="match status" value="1"/>
</dbReference>
<dbReference type="PROSITE" id="PS00723">
    <property type="entry name" value="POLYPRENYL_SYNTHASE_1"/>
    <property type="match status" value="1"/>
</dbReference>
<dbReference type="NCBIfam" id="NF045485">
    <property type="entry name" value="FPPsyn"/>
    <property type="match status" value="1"/>
</dbReference>
<evidence type="ECO:0000256" key="12">
    <source>
        <dbReference type="RuleBase" id="RU004466"/>
    </source>
</evidence>
<evidence type="ECO:0000256" key="5">
    <source>
        <dbReference type="ARBA" id="ARBA00022679"/>
    </source>
</evidence>
<dbReference type="Gene3D" id="1.10.600.10">
    <property type="entry name" value="Farnesyl Diphosphate Synthase"/>
    <property type="match status" value="1"/>
</dbReference>
<dbReference type="GO" id="GO:0016114">
    <property type="term" value="P:terpenoid biosynthetic process"/>
    <property type="evidence" value="ECO:0007669"/>
    <property type="project" value="UniProtKB-ARBA"/>
</dbReference>
<keyword evidence="14" id="KW-1185">Reference proteome</keyword>
<dbReference type="CDD" id="cd00685">
    <property type="entry name" value="Trans_IPPS_HT"/>
    <property type="match status" value="1"/>
</dbReference>
<dbReference type="InterPro" id="IPR000092">
    <property type="entry name" value="Polyprenyl_synt"/>
</dbReference>
<organism evidence="13 14">
    <name type="scientific">Filibacter tadaridae</name>
    <dbReference type="NCBI Taxonomy" id="2483811"/>
    <lineage>
        <taxon>Bacteria</taxon>
        <taxon>Bacillati</taxon>
        <taxon>Bacillota</taxon>
        <taxon>Bacilli</taxon>
        <taxon>Bacillales</taxon>
        <taxon>Caryophanaceae</taxon>
        <taxon>Filibacter</taxon>
    </lineage>
</organism>
<keyword evidence="7" id="KW-0460">Magnesium</keyword>
<dbReference type="GO" id="GO:0046872">
    <property type="term" value="F:metal ion binding"/>
    <property type="evidence" value="ECO:0007669"/>
    <property type="project" value="UniProtKB-KW"/>
</dbReference>
<dbReference type="InterPro" id="IPR008949">
    <property type="entry name" value="Isoprenoid_synthase_dom_sf"/>
</dbReference>
<evidence type="ECO:0000256" key="4">
    <source>
        <dbReference type="ARBA" id="ARBA00015100"/>
    </source>
</evidence>
<dbReference type="PANTHER" id="PTHR43281">
    <property type="entry name" value="FARNESYL DIPHOSPHATE SYNTHASE"/>
    <property type="match status" value="1"/>
</dbReference>
<evidence type="ECO:0000256" key="7">
    <source>
        <dbReference type="ARBA" id="ARBA00022842"/>
    </source>
</evidence>
<comment type="catalytic activity">
    <reaction evidence="11">
        <text>isopentenyl diphosphate + (2E)-geranyl diphosphate = (2E,6E)-farnesyl diphosphate + diphosphate</text>
        <dbReference type="Rhea" id="RHEA:19361"/>
        <dbReference type="ChEBI" id="CHEBI:33019"/>
        <dbReference type="ChEBI" id="CHEBI:58057"/>
        <dbReference type="ChEBI" id="CHEBI:128769"/>
        <dbReference type="ChEBI" id="CHEBI:175763"/>
        <dbReference type="EC" id="2.5.1.10"/>
    </reaction>
</comment>
<keyword evidence="6" id="KW-0479">Metal-binding</keyword>
<evidence type="ECO:0000256" key="11">
    <source>
        <dbReference type="ARBA" id="ARBA00049399"/>
    </source>
</evidence>
<dbReference type="EMBL" id="UXAV01000044">
    <property type="protein sequence ID" value="VDC32393.1"/>
    <property type="molecule type" value="Genomic_DNA"/>
</dbReference>
<dbReference type="InterPro" id="IPR053378">
    <property type="entry name" value="Prenyl_diphosphate_synthase"/>
</dbReference>
<dbReference type="SUPFAM" id="SSF48576">
    <property type="entry name" value="Terpenoid synthases"/>
    <property type="match status" value="1"/>
</dbReference>
<dbReference type="GO" id="GO:0005737">
    <property type="term" value="C:cytoplasm"/>
    <property type="evidence" value="ECO:0007669"/>
    <property type="project" value="UniProtKB-ARBA"/>
</dbReference>
<dbReference type="PANTHER" id="PTHR43281:SF1">
    <property type="entry name" value="FARNESYL DIPHOSPHATE SYNTHASE"/>
    <property type="match status" value="1"/>
</dbReference>
<dbReference type="Proteomes" id="UP000270468">
    <property type="component" value="Unassembled WGS sequence"/>
</dbReference>